<evidence type="ECO:0000313" key="3">
    <source>
        <dbReference type="Proteomes" id="UP001179647"/>
    </source>
</evidence>
<organism evidence="2 3">
    <name type="scientific">Vagococcus intermedius</name>
    <dbReference type="NCBI Taxonomy" id="2991418"/>
    <lineage>
        <taxon>Bacteria</taxon>
        <taxon>Bacillati</taxon>
        <taxon>Bacillota</taxon>
        <taxon>Bacilli</taxon>
        <taxon>Lactobacillales</taxon>
        <taxon>Enterococcaceae</taxon>
        <taxon>Vagococcus</taxon>
    </lineage>
</organism>
<dbReference type="PANTHER" id="PTHR40044">
    <property type="entry name" value="INTEGRAL MEMBRANE PROTEIN-RELATED"/>
    <property type="match status" value="1"/>
</dbReference>
<reference evidence="2" key="1">
    <citation type="submission" date="2022-10" db="EMBL/GenBank/DDBJ databases">
        <title>Vagococcus sp. isolated from poultry meat.</title>
        <authorList>
            <person name="Johansson P."/>
            <person name="Bjorkroth J."/>
        </authorList>
    </citation>
    <scope>NUCLEOTIDE SEQUENCE</scope>
    <source>
        <strain evidence="2">STAA11</strain>
    </source>
</reference>
<proteinExistence type="predicted"/>
<sequence length="183" mass="20377">MINKQETSAISKELGQESLLTTRNLSKMAMIIALYVVLTLLISPLSYGMIQIRLAEMFNFLAIYHRRYIGAVTLGVALANLSSPLGMVDVIVGSVSTFIVLTIIYFVSQKLTTDRQKLLCVPIICSLSMFTVAGELHLLLAAPFWLSWVTIGVGEFISLTIGLVIIWLMSRMTDMTRIKKMLQ</sequence>
<evidence type="ECO:0000256" key="1">
    <source>
        <dbReference type="SAM" id="Phobius"/>
    </source>
</evidence>
<dbReference type="PIRSF" id="PIRSF031501">
    <property type="entry name" value="QueT"/>
    <property type="match status" value="1"/>
</dbReference>
<dbReference type="PANTHER" id="PTHR40044:SF1">
    <property type="entry name" value="INTEGRAL MEMBRANE PROTEIN"/>
    <property type="match status" value="1"/>
</dbReference>
<dbReference type="AlphaFoldDB" id="A0AAF0CU96"/>
<accession>A0AAF0CU96</accession>
<dbReference type="Pfam" id="PF06177">
    <property type="entry name" value="QueT"/>
    <property type="match status" value="1"/>
</dbReference>
<feature type="transmembrane region" description="Helical" evidence="1">
    <location>
        <begin position="145"/>
        <end position="169"/>
    </location>
</feature>
<dbReference type="Proteomes" id="UP001179647">
    <property type="component" value="Chromosome"/>
</dbReference>
<keyword evidence="3" id="KW-1185">Reference proteome</keyword>
<dbReference type="RefSeq" id="WP_275468939.1">
    <property type="nucleotide sequence ID" value="NZ_CP110232.1"/>
</dbReference>
<dbReference type="KEGG" id="vie:OL234_09245"/>
<keyword evidence="1" id="KW-1133">Transmembrane helix</keyword>
<evidence type="ECO:0000313" key="2">
    <source>
        <dbReference type="EMBL" id="WEG73135.1"/>
    </source>
</evidence>
<feature type="transmembrane region" description="Helical" evidence="1">
    <location>
        <begin position="119"/>
        <end position="139"/>
    </location>
</feature>
<keyword evidence="1" id="KW-0812">Transmembrane</keyword>
<name>A0AAF0CU96_9ENTE</name>
<feature type="transmembrane region" description="Helical" evidence="1">
    <location>
        <begin position="91"/>
        <end position="107"/>
    </location>
</feature>
<keyword evidence="1" id="KW-0472">Membrane</keyword>
<dbReference type="InterPro" id="IPR010387">
    <property type="entry name" value="QueT"/>
</dbReference>
<gene>
    <name evidence="2" type="ORF">OL234_09245</name>
</gene>
<feature type="transmembrane region" description="Helical" evidence="1">
    <location>
        <begin position="28"/>
        <end position="47"/>
    </location>
</feature>
<dbReference type="EMBL" id="CP110232">
    <property type="protein sequence ID" value="WEG73135.1"/>
    <property type="molecule type" value="Genomic_DNA"/>
</dbReference>
<protein>
    <submittedName>
        <fullName evidence="2">QueT transporter family protein</fullName>
    </submittedName>
</protein>